<dbReference type="EMBL" id="AP023366">
    <property type="protein sequence ID" value="BCJ87905.1"/>
    <property type="molecule type" value="Genomic_DNA"/>
</dbReference>
<evidence type="ECO:0000256" key="2">
    <source>
        <dbReference type="ARBA" id="ARBA00022448"/>
    </source>
</evidence>
<keyword evidence="2" id="KW-0813">Transport</keyword>
<proteinExistence type="predicted"/>
<dbReference type="InterPro" id="IPR020846">
    <property type="entry name" value="MFS_dom"/>
</dbReference>
<feature type="transmembrane region" description="Helical" evidence="7">
    <location>
        <begin position="339"/>
        <end position="358"/>
    </location>
</feature>
<dbReference type="CDD" id="cd17502">
    <property type="entry name" value="MFS_Azr1_MDR_like"/>
    <property type="match status" value="1"/>
</dbReference>
<feature type="transmembrane region" description="Helical" evidence="7">
    <location>
        <begin position="149"/>
        <end position="169"/>
    </location>
</feature>
<organism evidence="9 10">
    <name type="scientific">Effusibacillus dendaii</name>
    <dbReference type="NCBI Taxonomy" id="2743772"/>
    <lineage>
        <taxon>Bacteria</taxon>
        <taxon>Bacillati</taxon>
        <taxon>Bacillota</taxon>
        <taxon>Bacilli</taxon>
        <taxon>Bacillales</taxon>
        <taxon>Alicyclobacillaceae</taxon>
        <taxon>Effusibacillus</taxon>
    </lineage>
</organism>
<keyword evidence="6 7" id="KW-0472">Membrane</keyword>
<evidence type="ECO:0000256" key="6">
    <source>
        <dbReference type="ARBA" id="ARBA00023136"/>
    </source>
</evidence>
<dbReference type="FunFam" id="1.20.1720.10:FF:000004">
    <property type="entry name" value="EmrB/QacA family drug resistance transporter"/>
    <property type="match status" value="1"/>
</dbReference>
<evidence type="ECO:0000313" key="10">
    <source>
        <dbReference type="Proteomes" id="UP000593802"/>
    </source>
</evidence>
<feature type="transmembrane region" description="Helical" evidence="7">
    <location>
        <begin position="477"/>
        <end position="496"/>
    </location>
</feature>
<feature type="domain" description="Major facilitator superfamily (MFS) profile" evidence="8">
    <location>
        <begin position="20"/>
        <end position="501"/>
    </location>
</feature>
<dbReference type="PROSITE" id="PS50850">
    <property type="entry name" value="MFS"/>
    <property type="match status" value="1"/>
</dbReference>
<dbReference type="GO" id="GO:0022857">
    <property type="term" value="F:transmembrane transporter activity"/>
    <property type="evidence" value="ECO:0007669"/>
    <property type="project" value="InterPro"/>
</dbReference>
<keyword evidence="3" id="KW-1003">Cell membrane</keyword>
<keyword evidence="5 7" id="KW-1133">Transmembrane helix</keyword>
<evidence type="ECO:0000256" key="5">
    <source>
        <dbReference type="ARBA" id="ARBA00022989"/>
    </source>
</evidence>
<feature type="transmembrane region" description="Helical" evidence="7">
    <location>
        <begin position="230"/>
        <end position="252"/>
    </location>
</feature>
<feature type="transmembrane region" description="Helical" evidence="7">
    <location>
        <begin position="20"/>
        <end position="42"/>
    </location>
</feature>
<dbReference type="InterPro" id="IPR036259">
    <property type="entry name" value="MFS_trans_sf"/>
</dbReference>
<dbReference type="KEGG" id="eff:skT53_28900"/>
<dbReference type="Gene3D" id="1.20.1720.10">
    <property type="entry name" value="Multidrug resistance protein D"/>
    <property type="match status" value="1"/>
</dbReference>
<comment type="subcellular location">
    <subcellularLocation>
        <location evidence="1">Cell membrane</location>
        <topology evidence="1">Multi-pass membrane protein</topology>
    </subcellularLocation>
</comment>
<dbReference type="PANTHER" id="PTHR23501:SF191">
    <property type="entry name" value="VACUOLAR BASIC AMINO ACID TRANSPORTER 4"/>
    <property type="match status" value="1"/>
</dbReference>
<feature type="transmembrane region" description="Helical" evidence="7">
    <location>
        <begin position="118"/>
        <end position="137"/>
    </location>
</feature>
<name>A0A7I8DCS8_9BACL</name>
<evidence type="ECO:0000313" key="9">
    <source>
        <dbReference type="EMBL" id="BCJ87905.1"/>
    </source>
</evidence>
<reference evidence="9 10" key="1">
    <citation type="submission" date="2020-08" db="EMBL/GenBank/DDBJ databases">
        <title>Complete Genome Sequence of Effusibacillus dendaii Strain skT53, Isolated from Farmland soil.</title>
        <authorList>
            <person name="Konishi T."/>
            <person name="Kawasaki H."/>
        </authorList>
    </citation>
    <scope>NUCLEOTIDE SEQUENCE [LARGE SCALE GENOMIC DNA]</scope>
    <source>
        <strain evidence="10">skT53</strain>
    </source>
</reference>
<dbReference type="Proteomes" id="UP000593802">
    <property type="component" value="Chromosome"/>
</dbReference>
<protein>
    <submittedName>
        <fullName evidence="9">MFS transporter</fullName>
    </submittedName>
</protein>
<dbReference type="GO" id="GO:0005886">
    <property type="term" value="C:plasma membrane"/>
    <property type="evidence" value="ECO:0007669"/>
    <property type="project" value="UniProtKB-SubCell"/>
</dbReference>
<feature type="transmembrane region" description="Helical" evidence="7">
    <location>
        <begin position="272"/>
        <end position="294"/>
    </location>
</feature>
<keyword evidence="4 7" id="KW-0812">Transmembrane</keyword>
<dbReference type="InterPro" id="IPR011701">
    <property type="entry name" value="MFS"/>
</dbReference>
<dbReference type="Pfam" id="PF07690">
    <property type="entry name" value="MFS_1"/>
    <property type="match status" value="1"/>
</dbReference>
<feature type="transmembrane region" description="Helical" evidence="7">
    <location>
        <begin position="175"/>
        <end position="193"/>
    </location>
</feature>
<dbReference type="PRINTS" id="PR01036">
    <property type="entry name" value="TCRTETB"/>
</dbReference>
<feature type="transmembrane region" description="Helical" evidence="7">
    <location>
        <begin position="54"/>
        <end position="73"/>
    </location>
</feature>
<keyword evidence="10" id="KW-1185">Reference proteome</keyword>
<gene>
    <name evidence="9" type="ORF">skT53_28900</name>
</gene>
<feature type="transmembrane region" description="Helical" evidence="7">
    <location>
        <begin position="409"/>
        <end position="427"/>
    </location>
</feature>
<feature type="transmembrane region" description="Helical" evidence="7">
    <location>
        <begin position="364"/>
        <end position="388"/>
    </location>
</feature>
<feature type="transmembrane region" description="Helical" evidence="7">
    <location>
        <begin position="306"/>
        <end position="327"/>
    </location>
</feature>
<accession>A0A7I8DCS8</accession>
<feature type="transmembrane region" description="Helical" evidence="7">
    <location>
        <begin position="85"/>
        <end position="112"/>
    </location>
</feature>
<dbReference type="AlphaFoldDB" id="A0A7I8DCS8"/>
<sequence length="504" mass="54100">MERAQQGAINQQKATRRGLVLGAVMLAMFMAAIEGTIVSTAMPSIVAELGGFSLFSWVFSSFLLMQAISVPIYGKLSDLFGRKPVFTAGVIIFLIGSLLCGMAKSMTALIVFRLLQGLGAGAVQPIATTIVGDIYTMEERAKIQGYLSSVWGISSVIGPTLGGVFVQYINWSWVFWINLPIGIAAIAGIHLFLHEGVEKKSHKIDYLGSALLLISISSLMVVLIQGGVTWAWTSTQVLLLLLLFVVGLLLFLWQERRAVEPLMPIGIWKNRLIAVSNLASLTTGAVMMGVSSFLPTFVQGVMERPPTIAGFTLGMMSVGWPLASTVGGRLMIRLGSRSVALAGGVALLIGSAFFVTLQPQYGPVWAAVGSFFVGVGMGLATTTFIVSIQSSVDWQTRGVATASNMFMRILGSTVGASLLAGILNIRMHSYLQAQGKNLDVPLDLDVTNSLLDPAKREALPAEVLTLLQDGLTVSLHSVYWGVMILTLLSFLLILFLPKNERQEA</sequence>
<evidence type="ECO:0000256" key="4">
    <source>
        <dbReference type="ARBA" id="ARBA00022692"/>
    </source>
</evidence>
<evidence type="ECO:0000259" key="8">
    <source>
        <dbReference type="PROSITE" id="PS50850"/>
    </source>
</evidence>
<evidence type="ECO:0000256" key="7">
    <source>
        <dbReference type="SAM" id="Phobius"/>
    </source>
</evidence>
<feature type="transmembrane region" description="Helical" evidence="7">
    <location>
        <begin position="205"/>
        <end position="224"/>
    </location>
</feature>
<evidence type="ECO:0000256" key="1">
    <source>
        <dbReference type="ARBA" id="ARBA00004651"/>
    </source>
</evidence>
<dbReference type="PANTHER" id="PTHR23501">
    <property type="entry name" value="MAJOR FACILITATOR SUPERFAMILY"/>
    <property type="match status" value="1"/>
</dbReference>
<dbReference type="Gene3D" id="1.20.1250.20">
    <property type="entry name" value="MFS general substrate transporter like domains"/>
    <property type="match status" value="1"/>
</dbReference>
<dbReference type="SUPFAM" id="SSF103473">
    <property type="entry name" value="MFS general substrate transporter"/>
    <property type="match status" value="1"/>
</dbReference>
<evidence type="ECO:0000256" key="3">
    <source>
        <dbReference type="ARBA" id="ARBA00022475"/>
    </source>
</evidence>